<dbReference type="Gene3D" id="2.40.50.140">
    <property type="entry name" value="Nucleic acid-binding proteins"/>
    <property type="match status" value="1"/>
</dbReference>
<keyword evidence="9 15" id="KW-0233">DNA recombination</keyword>
<organism evidence="19 20">
    <name type="scientific">Deinococcus aerophilus</name>
    <dbReference type="NCBI Taxonomy" id="522488"/>
    <lineage>
        <taxon>Bacteria</taxon>
        <taxon>Thermotogati</taxon>
        <taxon>Deinococcota</taxon>
        <taxon>Deinococci</taxon>
        <taxon>Deinococcales</taxon>
        <taxon>Deinococcaceae</taxon>
        <taxon>Deinococcus</taxon>
    </lineage>
</organism>
<evidence type="ECO:0000256" key="1">
    <source>
        <dbReference type="ARBA" id="ARBA00007504"/>
    </source>
</evidence>
<dbReference type="SUPFAM" id="SSF50249">
    <property type="entry name" value="Nucleic acid-binding proteins"/>
    <property type="match status" value="1"/>
</dbReference>
<feature type="domain" description="Helicase ATP-binding" evidence="17">
    <location>
        <begin position="424"/>
        <end position="583"/>
    </location>
</feature>
<evidence type="ECO:0000256" key="11">
    <source>
        <dbReference type="ARBA" id="ARBA00023235"/>
    </source>
</evidence>
<dbReference type="PANTHER" id="PTHR47964:SF1">
    <property type="entry name" value="ATP-DEPENDENT DNA HELICASE HOMOLOG RECG, CHLOROPLASTIC"/>
    <property type="match status" value="1"/>
</dbReference>
<evidence type="ECO:0000256" key="10">
    <source>
        <dbReference type="ARBA" id="ARBA00023204"/>
    </source>
</evidence>
<dbReference type="PANTHER" id="PTHR47964">
    <property type="entry name" value="ATP-DEPENDENT DNA HELICASE HOMOLOG RECG, CHLOROPLASTIC"/>
    <property type="match status" value="1"/>
</dbReference>
<keyword evidence="3 15" id="KW-0547">Nucleotide-binding</keyword>
<dbReference type="Pfam" id="PF17191">
    <property type="entry name" value="RecG_wedge"/>
    <property type="match status" value="1"/>
</dbReference>
<dbReference type="InterPro" id="IPR033454">
    <property type="entry name" value="RecG_wedge"/>
</dbReference>
<dbReference type="CDD" id="cd04488">
    <property type="entry name" value="RecG_wedge_OBF"/>
    <property type="match status" value="1"/>
</dbReference>
<feature type="region of interest" description="Disordered" evidence="16">
    <location>
        <begin position="1"/>
        <end position="37"/>
    </location>
</feature>
<comment type="similarity">
    <text evidence="1 15">Belongs to the helicase family. RecG subfamily.</text>
</comment>
<evidence type="ECO:0000256" key="12">
    <source>
        <dbReference type="ARBA" id="ARBA00034617"/>
    </source>
</evidence>
<feature type="compositionally biased region" description="Basic and acidic residues" evidence="16">
    <location>
        <begin position="1"/>
        <end position="12"/>
    </location>
</feature>
<dbReference type="Gene3D" id="3.40.50.300">
    <property type="entry name" value="P-loop containing nucleotide triphosphate hydrolases"/>
    <property type="match status" value="2"/>
</dbReference>
<gene>
    <name evidence="19" type="primary">recG</name>
    <name evidence="19" type="ORF">GCM10010841_12590</name>
</gene>
<evidence type="ECO:0000259" key="17">
    <source>
        <dbReference type="PROSITE" id="PS51192"/>
    </source>
</evidence>
<keyword evidence="5 15" id="KW-0378">Hydrolase</keyword>
<proteinExistence type="inferred from homology"/>
<dbReference type="NCBIfam" id="NF008165">
    <property type="entry name" value="PRK10917.1-3"/>
    <property type="match status" value="1"/>
</dbReference>
<evidence type="ECO:0000256" key="8">
    <source>
        <dbReference type="ARBA" id="ARBA00023125"/>
    </source>
</evidence>
<dbReference type="CDD" id="cd17992">
    <property type="entry name" value="DEXHc_RecG"/>
    <property type="match status" value="1"/>
</dbReference>
<feature type="compositionally biased region" description="Low complexity" evidence="16">
    <location>
        <begin position="130"/>
        <end position="150"/>
    </location>
</feature>
<evidence type="ECO:0000313" key="19">
    <source>
        <dbReference type="EMBL" id="GGM05747.1"/>
    </source>
</evidence>
<evidence type="ECO:0000256" key="3">
    <source>
        <dbReference type="ARBA" id="ARBA00022741"/>
    </source>
</evidence>
<dbReference type="InterPro" id="IPR027417">
    <property type="entry name" value="P-loop_NTPase"/>
</dbReference>
<dbReference type="EMBL" id="BMOM01000007">
    <property type="protein sequence ID" value="GGM05747.1"/>
    <property type="molecule type" value="Genomic_DNA"/>
</dbReference>
<dbReference type="Proteomes" id="UP000661918">
    <property type="component" value="Unassembled WGS sequence"/>
</dbReference>
<dbReference type="Pfam" id="PF00271">
    <property type="entry name" value="Helicase_C"/>
    <property type="match status" value="1"/>
</dbReference>
<comment type="catalytic activity">
    <reaction evidence="14 15">
        <text>ATP + H2O = ADP + phosphate + H(+)</text>
        <dbReference type="Rhea" id="RHEA:13065"/>
        <dbReference type="ChEBI" id="CHEBI:15377"/>
        <dbReference type="ChEBI" id="CHEBI:15378"/>
        <dbReference type="ChEBI" id="CHEBI:30616"/>
        <dbReference type="ChEBI" id="CHEBI:43474"/>
        <dbReference type="ChEBI" id="CHEBI:456216"/>
        <dbReference type="EC" id="5.6.2.4"/>
    </reaction>
</comment>
<comment type="catalytic activity">
    <reaction evidence="12 15">
        <text>Couples ATP hydrolysis with the unwinding of duplex DNA by translocating in the 3'-5' direction.</text>
        <dbReference type="EC" id="5.6.2.4"/>
    </reaction>
</comment>
<dbReference type="InterPro" id="IPR011545">
    <property type="entry name" value="DEAD/DEAH_box_helicase_dom"/>
</dbReference>
<keyword evidence="20" id="KW-1185">Reference proteome</keyword>
<dbReference type="InterPro" id="IPR047112">
    <property type="entry name" value="RecG/Mfd"/>
</dbReference>
<keyword evidence="11" id="KW-0413">Isomerase</keyword>
<evidence type="ECO:0000256" key="9">
    <source>
        <dbReference type="ARBA" id="ARBA00023172"/>
    </source>
</evidence>
<comment type="caution">
    <text evidence="19">The sequence shown here is derived from an EMBL/GenBank/DDBJ whole genome shotgun (WGS) entry which is preliminary data.</text>
</comment>
<dbReference type="NCBIfam" id="TIGR00643">
    <property type="entry name" value="recG"/>
    <property type="match status" value="1"/>
</dbReference>
<reference evidence="20" key="1">
    <citation type="journal article" date="2019" name="Int. J. Syst. Evol. Microbiol.">
        <title>The Global Catalogue of Microorganisms (GCM) 10K type strain sequencing project: providing services to taxonomists for standard genome sequencing and annotation.</title>
        <authorList>
            <consortium name="The Broad Institute Genomics Platform"/>
            <consortium name="The Broad Institute Genome Sequencing Center for Infectious Disease"/>
            <person name="Wu L."/>
            <person name="Ma J."/>
        </authorList>
    </citation>
    <scope>NUCLEOTIDE SEQUENCE [LARGE SCALE GENOMIC DNA]</scope>
    <source>
        <strain evidence="20">JCM 15443</strain>
    </source>
</reference>
<dbReference type="PROSITE" id="PS51192">
    <property type="entry name" value="HELICASE_ATP_BIND_1"/>
    <property type="match status" value="1"/>
</dbReference>
<evidence type="ECO:0000256" key="7">
    <source>
        <dbReference type="ARBA" id="ARBA00022840"/>
    </source>
</evidence>
<feature type="domain" description="Helicase C-terminal" evidence="18">
    <location>
        <begin position="622"/>
        <end position="761"/>
    </location>
</feature>
<evidence type="ECO:0000256" key="5">
    <source>
        <dbReference type="ARBA" id="ARBA00022801"/>
    </source>
</evidence>
<dbReference type="SUPFAM" id="SSF52540">
    <property type="entry name" value="P-loop containing nucleoside triphosphate hydrolases"/>
    <property type="match status" value="1"/>
</dbReference>
<evidence type="ECO:0000256" key="4">
    <source>
        <dbReference type="ARBA" id="ARBA00022763"/>
    </source>
</evidence>
<dbReference type="SMART" id="SM00490">
    <property type="entry name" value="HELICc"/>
    <property type="match status" value="1"/>
</dbReference>
<evidence type="ECO:0000256" key="16">
    <source>
        <dbReference type="SAM" id="MobiDB-lite"/>
    </source>
</evidence>
<dbReference type="PROSITE" id="PS51194">
    <property type="entry name" value="HELICASE_CTER"/>
    <property type="match status" value="1"/>
</dbReference>
<feature type="region of interest" description="Disordered" evidence="16">
    <location>
        <begin position="124"/>
        <end position="167"/>
    </location>
</feature>
<keyword evidence="8" id="KW-0238">DNA-binding</keyword>
<protein>
    <recommendedName>
        <fullName evidence="2 15">ATP-dependent DNA helicase RecG</fullName>
        <ecNumber evidence="13 15">5.6.2.4</ecNumber>
    </recommendedName>
</protein>
<keyword evidence="4 15" id="KW-0227">DNA damage</keyword>
<dbReference type="InterPro" id="IPR004609">
    <property type="entry name" value="ATP-dep_DNA_helicase_RecG"/>
</dbReference>
<comment type="function">
    <text evidence="15">Plays a critical role in recombination and DNA repair. Helps process Holliday junction intermediates to mature products by catalyzing branch migration. Has replication fork regression activity, unwinds stalled or blocked replication forks to make a HJ that can be resolved. Has a DNA unwinding activity characteristic of a DNA helicase with 3'-5' polarity.</text>
</comment>
<evidence type="ECO:0000256" key="2">
    <source>
        <dbReference type="ARBA" id="ARBA00017846"/>
    </source>
</evidence>
<dbReference type="InterPro" id="IPR014001">
    <property type="entry name" value="Helicase_ATP-bd"/>
</dbReference>
<evidence type="ECO:0000256" key="15">
    <source>
        <dbReference type="RuleBase" id="RU363016"/>
    </source>
</evidence>
<dbReference type="GO" id="GO:0004386">
    <property type="term" value="F:helicase activity"/>
    <property type="evidence" value="ECO:0007669"/>
    <property type="project" value="UniProtKB-KW"/>
</dbReference>
<sequence>MGQSKGSRDRRGTALSGMANRPGGPGQFYSEGHHGRPQAALLACGPEKGGKMATVSELRERLRRPLAAELAAGCHDRVVAGGVEKLLASPLGHPFPQVREVLGGYAGLSTQEREDVLRTALGLLTDPDRGTPAPRTPRPAARQATSTAAPGERLSPDAEVTRLDTGPGGARKLASLGLHTLRDVLHAYPHRHEDRRALPDLSDVEEGQKVTVEGRVVAKSRRNPRPGMLVIDVTLETPSGGRVKATWFNQPWVEKQLREGAALVLTGRVKRFGRSVQLGVEHLETLSGAQDSLSTGRIVGVYDSKEGISQEFLRRAAHRALEAAPPDDYLPAHWRRKYGLTDLADALWGLHFPSDEAHLGRGLSRLRFDEYLFLELRMLLQGEDAVLQGKRFQARGDDISRFEAVLPFSFTNAQRRVLLEITDDMRGERQMARLVQGDVGSGKTAVAACALYLAVRDGYQGALMAPTEILARQHYANLRGYLGGLDVRVGLLIGAMSPKDKLEMQTRIAEGEVDVVVGTQALIQENVRFDNLGLAVVDEEHRFGVQQRRKLLSSRPDVLVMSATPIPRSLALTAYGDLELSVIDELPPGRTPIETKLLQDTHRVQAYGFVMKQIREGRQAFVVTALIEESDTLELLAATQLADDLKTILPEARIDLLHGKMSAAEKDHVMERFRAREFDILVSTTVIEVGVDVPNATVMVIENAERFGLAQLHQLRGRVGRGTAQSYCVLIAGEHSQKTRKRLKIIEGSTDGFVIAEADLKLRGPGELRGTRQSGIPDLRLADLANDADVIEQARELAKHILAHDPRLEHPRLQYLRSELQSRSESVAYREVI</sequence>
<evidence type="ECO:0000256" key="14">
    <source>
        <dbReference type="ARBA" id="ARBA00048988"/>
    </source>
</evidence>
<dbReference type="EC" id="5.6.2.4" evidence="13 15"/>
<keyword evidence="10 15" id="KW-0234">DNA repair</keyword>
<evidence type="ECO:0000259" key="18">
    <source>
        <dbReference type="PROSITE" id="PS51194"/>
    </source>
</evidence>
<keyword evidence="7 15" id="KW-0067">ATP-binding</keyword>
<dbReference type="Pfam" id="PF19833">
    <property type="entry name" value="RecG_dom3_C"/>
    <property type="match status" value="1"/>
</dbReference>
<accession>A0ABQ2GNU8</accession>
<dbReference type="SMART" id="SM00487">
    <property type="entry name" value="DEXDc"/>
    <property type="match status" value="1"/>
</dbReference>
<evidence type="ECO:0000256" key="6">
    <source>
        <dbReference type="ARBA" id="ARBA00022806"/>
    </source>
</evidence>
<dbReference type="InterPro" id="IPR001650">
    <property type="entry name" value="Helicase_C-like"/>
</dbReference>
<dbReference type="InterPro" id="IPR012340">
    <property type="entry name" value="NA-bd_OB-fold"/>
</dbReference>
<dbReference type="InterPro" id="IPR045562">
    <property type="entry name" value="RecG_dom3_C"/>
</dbReference>
<name>A0ABQ2GNU8_9DEIO</name>
<evidence type="ECO:0000256" key="13">
    <source>
        <dbReference type="ARBA" id="ARBA00034808"/>
    </source>
</evidence>
<dbReference type="NCBIfam" id="NF008168">
    <property type="entry name" value="PRK10917.2-2"/>
    <property type="match status" value="1"/>
</dbReference>
<evidence type="ECO:0000313" key="20">
    <source>
        <dbReference type="Proteomes" id="UP000661918"/>
    </source>
</evidence>
<dbReference type="Pfam" id="PF00270">
    <property type="entry name" value="DEAD"/>
    <property type="match status" value="1"/>
</dbReference>
<keyword evidence="6 15" id="KW-0347">Helicase</keyword>